<dbReference type="AlphaFoldDB" id="A0A9K3P395"/>
<dbReference type="Proteomes" id="UP000215914">
    <property type="component" value="Unassembled WGS sequence"/>
</dbReference>
<accession>A0A9K3P395</accession>
<name>A0A9K3P395_HELAN</name>
<gene>
    <name evidence="1" type="ORF">HanXRQr2_Chr01g0005541</name>
</gene>
<reference evidence="1" key="1">
    <citation type="journal article" date="2017" name="Nature">
        <title>The sunflower genome provides insights into oil metabolism, flowering and Asterid evolution.</title>
        <authorList>
            <person name="Badouin H."/>
            <person name="Gouzy J."/>
            <person name="Grassa C.J."/>
            <person name="Murat F."/>
            <person name="Staton S.E."/>
            <person name="Cottret L."/>
            <person name="Lelandais-Briere C."/>
            <person name="Owens G.L."/>
            <person name="Carrere S."/>
            <person name="Mayjonade B."/>
            <person name="Legrand L."/>
            <person name="Gill N."/>
            <person name="Kane N.C."/>
            <person name="Bowers J.E."/>
            <person name="Hubner S."/>
            <person name="Bellec A."/>
            <person name="Berard A."/>
            <person name="Berges H."/>
            <person name="Blanchet N."/>
            <person name="Boniface M.C."/>
            <person name="Brunel D."/>
            <person name="Catrice O."/>
            <person name="Chaidir N."/>
            <person name="Claudel C."/>
            <person name="Donnadieu C."/>
            <person name="Faraut T."/>
            <person name="Fievet G."/>
            <person name="Helmstetter N."/>
            <person name="King M."/>
            <person name="Knapp S.J."/>
            <person name="Lai Z."/>
            <person name="Le Paslier M.C."/>
            <person name="Lippi Y."/>
            <person name="Lorenzon L."/>
            <person name="Mandel J.R."/>
            <person name="Marage G."/>
            <person name="Marchand G."/>
            <person name="Marquand E."/>
            <person name="Bret-Mestries E."/>
            <person name="Morien E."/>
            <person name="Nambeesan S."/>
            <person name="Nguyen T."/>
            <person name="Pegot-Espagnet P."/>
            <person name="Pouilly N."/>
            <person name="Raftis F."/>
            <person name="Sallet E."/>
            <person name="Schiex T."/>
            <person name="Thomas J."/>
            <person name="Vandecasteele C."/>
            <person name="Vares D."/>
            <person name="Vear F."/>
            <person name="Vautrin S."/>
            <person name="Crespi M."/>
            <person name="Mangin B."/>
            <person name="Burke J.M."/>
            <person name="Salse J."/>
            <person name="Munos S."/>
            <person name="Vincourt P."/>
            <person name="Rieseberg L.H."/>
            <person name="Langlade N.B."/>
        </authorList>
    </citation>
    <scope>NUCLEOTIDE SEQUENCE</scope>
    <source>
        <tissue evidence="1">Leaves</tissue>
    </source>
</reference>
<proteinExistence type="predicted"/>
<comment type="caution">
    <text evidence="1">The sequence shown here is derived from an EMBL/GenBank/DDBJ whole genome shotgun (WGS) entry which is preliminary data.</text>
</comment>
<dbReference type="EMBL" id="MNCJ02000316">
    <property type="protein sequence ID" value="KAF5820733.1"/>
    <property type="molecule type" value="Genomic_DNA"/>
</dbReference>
<evidence type="ECO:0000313" key="2">
    <source>
        <dbReference type="Proteomes" id="UP000215914"/>
    </source>
</evidence>
<protein>
    <submittedName>
        <fullName evidence="1">Uncharacterized protein</fullName>
    </submittedName>
</protein>
<evidence type="ECO:0000313" key="1">
    <source>
        <dbReference type="EMBL" id="KAF5820733.1"/>
    </source>
</evidence>
<sequence length="68" mass="7811">MEHPLLQQDHPSYFRLMMSSALADPTQNYFPTETKTNKKAAKADLKDPSFLHIEKQKAPQNLLKKLSV</sequence>
<organism evidence="1 2">
    <name type="scientific">Helianthus annuus</name>
    <name type="common">Common sunflower</name>
    <dbReference type="NCBI Taxonomy" id="4232"/>
    <lineage>
        <taxon>Eukaryota</taxon>
        <taxon>Viridiplantae</taxon>
        <taxon>Streptophyta</taxon>
        <taxon>Embryophyta</taxon>
        <taxon>Tracheophyta</taxon>
        <taxon>Spermatophyta</taxon>
        <taxon>Magnoliopsida</taxon>
        <taxon>eudicotyledons</taxon>
        <taxon>Gunneridae</taxon>
        <taxon>Pentapetalae</taxon>
        <taxon>asterids</taxon>
        <taxon>campanulids</taxon>
        <taxon>Asterales</taxon>
        <taxon>Asteraceae</taxon>
        <taxon>Asteroideae</taxon>
        <taxon>Heliantheae alliance</taxon>
        <taxon>Heliantheae</taxon>
        <taxon>Helianthus</taxon>
    </lineage>
</organism>
<reference evidence="1" key="2">
    <citation type="submission" date="2020-06" db="EMBL/GenBank/DDBJ databases">
        <title>Helianthus annuus Genome sequencing and assembly Release 2.</title>
        <authorList>
            <person name="Gouzy J."/>
            <person name="Langlade N."/>
            <person name="Munos S."/>
        </authorList>
    </citation>
    <scope>NUCLEOTIDE SEQUENCE</scope>
    <source>
        <tissue evidence="1">Leaves</tissue>
    </source>
</reference>
<keyword evidence="2" id="KW-1185">Reference proteome</keyword>
<dbReference type="Gramene" id="mRNA:HanXRQr2_Chr01g0005541">
    <property type="protein sequence ID" value="CDS:HanXRQr2_Chr01g0005541.1"/>
    <property type="gene ID" value="HanXRQr2_Chr01g0005541"/>
</dbReference>